<evidence type="ECO:0000313" key="2">
    <source>
        <dbReference type="EMBL" id="MDX8419635.1"/>
    </source>
</evidence>
<feature type="signal peptide" evidence="1">
    <location>
        <begin position="1"/>
        <end position="27"/>
    </location>
</feature>
<dbReference type="RefSeq" id="WP_370595976.1">
    <property type="nucleotide sequence ID" value="NZ_JALBUR010000011.1"/>
</dbReference>
<evidence type="ECO:0000313" key="3">
    <source>
        <dbReference type="Proteomes" id="UP001286174"/>
    </source>
</evidence>
<dbReference type="InterPro" id="IPR006059">
    <property type="entry name" value="SBP"/>
</dbReference>
<dbReference type="Proteomes" id="UP001286174">
    <property type="component" value="Unassembled WGS sequence"/>
</dbReference>
<dbReference type="SUPFAM" id="SSF53850">
    <property type="entry name" value="Periplasmic binding protein-like II"/>
    <property type="match status" value="1"/>
</dbReference>
<reference evidence="2 3" key="1">
    <citation type="submission" date="2022-03" db="EMBL/GenBank/DDBJ databases">
        <title>Novel taxa within the pig intestine.</title>
        <authorList>
            <person name="Wylensek D."/>
            <person name="Bishof K."/>
            <person name="Afrizal A."/>
            <person name="Clavel T."/>
        </authorList>
    </citation>
    <scope>NUCLEOTIDE SEQUENCE [LARGE SCALE GENOMIC DNA]</scope>
    <source>
        <strain evidence="2 3">CLA-KB-P133</strain>
    </source>
</reference>
<proteinExistence type="predicted"/>
<dbReference type="PROSITE" id="PS51257">
    <property type="entry name" value="PROKAR_LIPOPROTEIN"/>
    <property type="match status" value="1"/>
</dbReference>
<comment type="caution">
    <text evidence="2">The sequence shown here is derived from an EMBL/GenBank/DDBJ whole genome shotgun (WGS) entry which is preliminary data.</text>
</comment>
<dbReference type="EMBL" id="JALBUR010000011">
    <property type="protein sequence ID" value="MDX8419635.1"/>
    <property type="molecule type" value="Genomic_DNA"/>
</dbReference>
<gene>
    <name evidence="2" type="ORF">MOZ60_05965</name>
</gene>
<dbReference type="AlphaFoldDB" id="A0AB35U466"/>
<accession>A0AB35U466</accession>
<keyword evidence="1" id="KW-0732">Signal</keyword>
<sequence>MMSRKSCKWAVCAVTVLSLLLSGCGHPQKKVVVQNDSSVHISMSWWGNDARHIYTLSGLELFHEKHPDIIVSHMYGVWDGYEQRNRISMESHETADVMQINYNWLAEYSPDGKGYYDLSQLSDVIDFSNFSQSDLDFGTVSGSLNALPIAYNSISFFYNKTLYDKYGLSIPQSWDDLFAAAKVMSPDGIYPLGLTKKQLILSLAAWYEQTYGDPLFQRDGTLSADTDRMKALLSFYRSLIDEKVMPSVNEFDATAFTTGKTAGAGCWSSDASRYCDDLAKSGNEVVLGEMPGISTADTTGWHIKPATMFAISAYTDHPHQAGLLLNFMMNDPDMAQLQGTEKGVPVSKTALQTLQDHDMLDTYEAMASAQIDKNKTKLSAMIPALENSSTISAFKNEADKYLYGKEDLDTCAANLLSALQ</sequence>
<dbReference type="Gene3D" id="3.40.190.10">
    <property type="entry name" value="Periplasmic binding protein-like II"/>
    <property type="match status" value="2"/>
</dbReference>
<evidence type="ECO:0000256" key="1">
    <source>
        <dbReference type="SAM" id="SignalP"/>
    </source>
</evidence>
<protein>
    <submittedName>
        <fullName evidence="2">ABC transporter substrate-binding protein</fullName>
    </submittedName>
</protein>
<name>A0AB35U466_9FIRM</name>
<dbReference type="PANTHER" id="PTHR43649:SF11">
    <property type="entry name" value="ABC TRANSPORTER SUBSTRATE-BINDING PROTEIN YESO-RELATED"/>
    <property type="match status" value="1"/>
</dbReference>
<dbReference type="Pfam" id="PF01547">
    <property type="entry name" value="SBP_bac_1"/>
    <property type="match status" value="1"/>
</dbReference>
<dbReference type="PANTHER" id="PTHR43649">
    <property type="entry name" value="ARABINOSE-BINDING PROTEIN-RELATED"/>
    <property type="match status" value="1"/>
</dbReference>
<dbReference type="InterPro" id="IPR050490">
    <property type="entry name" value="Bact_solute-bd_prot1"/>
</dbReference>
<organism evidence="2 3">
    <name type="scientific">Grylomicrobium aquisgranensis</name>
    <dbReference type="NCBI Taxonomy" id="2926318"/>
    <lineage>
        <taxon>Bacteria</taxon>
        <taxon>Bacillati</taxon>
        <taxon>Bacillota</taxon>
        <taxon>Erysipelotrichia</taxon>
        <taxon>Erysipelotrichales</taxon>
        <taxon>Erysipelotrichaceae</taxon>
        <taxon>Grylomicrobium</taxon>
    </lineage>
</organism>
<feature type="chain" id="PRO_5044223036" evidence="1">
    <location>
        <begin position="28"/>
        <end position="420"/>
    </location>
</feature>
<keyword evidence="3" id="KW-1185">Reference proteome</keyword>